<gene>
    <name evidence="2" type="ORF">IX83_06475</name>
</gene>
<feature type="region of interest" description="Disordered" evidence="1">
    <location>
        <begin position="445"/>
        <end position="488"/>
    </location>
</feature>
<protein>
    <recommendedName>
        <fullName evidence="4">DUF945 domain-containing protein</fullName>
    </recommendedName>
</protein>
<organism evidence="2 3">
    <name type="scientific">Basilea psittacipulmonis DSM 24701</name>
    <dbReference type="NCBI Taxonomy" id="1072685"/>
    <lineage>
        <taxon>Bacteria</taxon>
        <taxon>Pseudomonadati</taxon>
        <taxon>Pseudomonadota</taxon>
        <taxon>Betaproteobacteria</taxon>
        <taxon>Burkholderiales</taxon>
        <taxon>Alcaligenaceae</taxon>
        <taxon>Basilea</taxon>
    </lineage>
</organism>
<dbReference type="STRING" id="1072685.IX83_06475"/>
<evidence type="ECO:0000313" key="3">
    <source>
        <dbReference type="Proteomes" id="UP000028945"/>
    </source>
</evidence>
<proteinExistence type="predicted"/>
<evidence type="ECO:0000313" key="2">
    <source>
        <dbReference type="EMBL" id="AIL33005.1"/>
    </source>
</evidence>
<sequence>MKLLKYGTGVVVLALAVNTGLIYVNGQKINEQVTHLDELFKEKGFPFSLRVSENGFFKKVVELSNVQDGSKSAFNVYPGPYPYLKLHKTGLVPVVAYGEFKEEASRDSSVQLSVDEQNSEFWTYYSGVTDLKGFAKNIRMSVDGKYQVNIDKGNLDLTFDKEKVHHLSYVMDGTKFVDNTTGTLLSIGASHFGLNDLYLPKNLDNEKEVVNTILQSLKYQMTFKDVNVDSKMFQFSLKAKEWNFSQKMDIKPVTGQGELLGRATVSGDALIDDLNINGVNIGKKLYAQYDSKNVPVLDEGDKIFAYIQPDQPMQMEFKKLELESADGFKTNLSGHASFKYNDNPRADIEDTVDSFSVKGDVDLRSWISVAENIDKALHQNDFAEVKFTLPVYAGLLSSFGVVEPQDENEPLNLKIDVSGDSQKIKFTNGKEYTYPELNQAVGAMMGGAPGPVLDNSSERGDYIPESDDLPERGDFPDSPDELSGHDTH</sequence>
<keyword evidence="3" id="KW-1185">Reference proteome</keyword>
<dbReference type="AlphaFoldDB" id="A0A077DDQ4"/>
<dbReference type="Proteomes" id="UP000028945">
    <property type="component" value="Chromosome"/>
</dbReference>
<dbReference type="KEGG" id="bpsi:IX83_06475"/>
<reference evidence="2 3" key="1">
    <citation type="journal article" date="2014" name="BMC Genomics">
        <title>A genomic perspective on a new bacterial genus and species from the Alcaligenaceae family, Basilea psittacipulmonis.</title>
        <authorList>
            <person name="Whiteson K.L."/>
            <person name="Hernandez D."/>
            <person name="Lazarevic V."/>
            <person name="Gaia N."/>
            <person name="Farinelli L."/>
            <person name="Francois P."/>
            <person name="Pilo P."/>
            <person name="Frey J."/>
            <person name="Schrenzel J."/>
        </authorList>
    </citation>
    <scope>NUCLEOTIDE SEQUENCE [LARGE SCALE GENOMIC DNA]</scope>
    <source>
        <strain evidence="2 3">DSM 24701</strain>
    </source>
</reference>
<evidence type="ECO:0000256" key="1">
    <source>
        <dbReference type="SAM" id="MobiDB-lite"/>
    </source>
</evidence>
<evidence type="ECO:0008006" key="4">
    <source>
        <dbReference type="Google" id="ProtNLM"/>
    </source>
</evidence>
<dbReference type="HOGENOM" id="CLU_558589_0_0_4"/>
<name>A0A077DDQ4_9BURK</name>
<accession>A0A077DDQ4</accession>
<dbReference type="EMBL" id="CP009238">
    <property type="protein sequence ID" value="AIL33005.1"/>
    <property type="molecule type" value="Genomic_DNA"/>
</dbReference>
<dbReference type="RefSeq" id="WP_038500400.1">
    <property type="nucleotide sequence ID" value="NZ_AFWK01000030.1"/>
</dbReference>